<organism evidence="2 3">
    <name type="scientific">Caldanaerobacter subterraneus</name>
    <dbReference type="NCBI Taxonomy" id="911092"/>
    <lineage>
        <taxon>Bacteria</taxon>
        <taxon>Bacillati</taxon>
        <taxon>Bacillota</taxon>
        <taxon>Clostridia</taxon>
        <taxon>Thermoanaerobacterales</taxon>
        <taxon>Thermoanaerobacteraceae</taxon>
        <taxon>Caldanaerobacter</taxon>
    </lineage>
</organism>
<dbReference type="InterPro" id="IPR036582">
    <property type="entry name" value="Mao_N_sf"/>
</dbReference>
<dbReference type="Pfam" id="PF07833">
    <property type="entry name" value="Cu_amine_oxidN1"/>
    <property type="match status" value="1"/>
</dbReference>
<evidence type="ECO:0000259" key="1">
    <source>
        <dbReference type="Pfam" id="PF07833"/>
    </source>
</evidence>
<dbReference type="EMBL" id="JABEQB010000005">
    <property type="protein sequence ID" value="NNG66143.1"/>
    <property type="molecule type" value="Genomic_DNA"/>
</dbReference>
<dbReference type="Proteomes" id="UP000529861">
    <property type="component" value="Unassembled WGS sequence"/>
</dbReference>
<comment type="caution">
    <text evidence="2">The sequence shown here is derived from an EMBL/GenBank/DDBJ whole genome shotgun (WGS) entry which is preliminary data.</text>
</comment>
<dbReference type="InterPro" id="IPR012854">
    <property type="entry name" value="Cu_amine_oxidase-like_N"/>
</dbReference>
<name>A0A7Y2PLI7_9THEO</name>
<evidence type="ECO:0000313" key="3">
    <source>
        <dbReference type="Proteomes" id="UP000529861"/>
    </source>
</evidence>
<dbReference type="RefSeq" id="WP_170270350.1">
    <property type="nucleotide sequence ID" value="NZ_JABEQB010000005.1"/>
</dbReference>
<proteinExistence type="predicted"/>
<gene>
    <name evidence="2" type="ORF">HKI81_02670</name>
</gene>
<accession>A0A7Y2PLI7</accession>
<feature type="domain" description="Copper amine oxidase-like N-terminal" evidence="1">
    <location>
        <begin position="41"/>
        <end position="98"/>
    </location>
</feature>
<dbReference type="SUPFAM" id="SSF55383">
    <property type="entry name" value="Copper amine oxidase, domain N"/>
    <property type="match status" value="1"/>
</dbReference>
<protein>
    <recommendedName>
        <fullName evidence="1">Copper amine oxidase-like N-terminal domain-containing protein</fullName>
    </recommendedName>
</protein>
<reference evidence="2 3" key="1">
    <citation type="submission" date="2020-04" db="EMBL/GenBank/DDBJ databases">
        <title>Draft genome sequence of Caldanaerobacter sunterraneus. strain 1523vc isolated from Griffin hot spring, Kamchatka, Russia.</title>
        <authorList>
            <person name="Toshchakov S.V."/>
            <person name="Podosokorskaya O.A."/>
            <person name="Kublanov I.V."/>
            <person name="Korzhenkov A."/>
            <person name="Patrushev M.V."/>
        </authorList>
    </citation>
    <scope>NUCLEOTIDE SEQUENCE [LARGE SCALE GENOMIC DNA]</scope>
    <source>
        <strain evidence="2 3">1523vc</strain>
    </source>
</reference>
<evidence type="ECO:0000313" key="2">
    <source>
        <dbReference type="EMBL" id="NNG66143.1"/>
    </source>
</evidence>
<dbReference type="Gene3D" id="3.30.457.10">
    <property type="entry name" value="Copper amine oxidase-like, N-terminal domain"/>
    <property type="match status" value="1"/>
</dbReference>
<dbReference type="AlphaFoldDB" id="A0A7Y2PLI7"/>
<sequence>MKKYKQLFVGIIIGAILFNLIPSFATTVKQYIAYESPYPMYVNGKEVKLDKPILNYDGSTYIPLRATADILGVPVDFDGKIIKVGKENNNTTTSTNSQNIPTLKLGETYTLNNIEITVNQILYNQTDPHIVNKLFVIKGKIKNKSDKIQKIMGVAFLKTNTKDLKQELMIEDRPYLIQYSDNNYYFDPQEEKEFTIIGTQTTDNNFIITNVLIEILNQKINFVI</sequence>